<dbReference type="SUPFAM" id="SSF57625">
    <property type="entry name" value="Invertebrate chitin-binding proteins"/>
    <property type="match status" value="2"/>
</dbReference>
<dbReference type="Pfam" id="PF01607">
    <property type="entry name" value="CBM_14"/>
    <property type="match status" value="2"/>
</dbReference>
<evidence type="ECO:0000313" key="3">
    <source>
        <dbReference type="Proteomes" id="UP001152562"/>
    </source>
</evidence>
<dbReference type="EMBL" id="CALOZG010000003">
    <property type="protein sequence ID" value="CAH3993094.1"/>
    <property type="molecule type" value="Genomic_DNA"/>
</dbReference>
<feature type="domain" description="Chitin-binding type-2" evidence="1">
    <location>
        <begin position="137"/>
        <end position="195"/>
    </location>
</feature>
<dbReference type="InterPro" id="IPR002557">
    <property type="entry name" value="Chitin-bd_dom"/>
</dbReference>
<dbReference type="Proteomes" id="UP001152562">
    <property type="component" value="Unassembled WGS sequence"/>
</dbReference>
<reference evidence="2" key="1">
    <citation type="submission" date="2022-05" db="EMBL/GenBank/DDBJ databases">
        <authorList>
            <person name="Okamura Y."/>
        </authorList>
    </citation>
    <scope>NUCLEOTIDE SEQUENCE</scope>
</reference>
<feature type="domain" description="Chitin-binding type-2" evidence="1">
    <location>
        <begin position="72"/>
        <end position="131"/>
    </location>
</feature>
<comment type="caution">
    <text evidence="2">The sequence shown here is derived from an EMBL/GenBank/DDBJ whole genome shotgun (WGS) entry which is preliminary data.</text>
</comment>
<organism evidence="2 3">
    <name type="scientific">Pieris brassicae</name>
    <name type="common">White butterfly</name>
    <name type="synonym">Large white butterfly</name>
    <dbReference type="NCBI Taxonomy" id="7116"/>
    <lineage>
        <taxon>Eukaryota</taxon>
        <taxon>Metazoa</taxon>
        <taxon>Ecdysozoa</taxon>
        <taxon>Arthropoda</taxon>
        <taxon>Hexapoda</taxon>
        <taxon>Insecta</taxon>
        <taxon>Pterygota</taxon>
        <taxon>Neoptera</taxon>
        <taxon>Endopterygota</taxon>
        <taxon>Lepidoptera</taxon>
        <taxon>Glossata</taxon>
        <taxon>Ditrysia</taxon>
        <taxon>Papilionoidea</taxon>
        <taxon>Pieridae</taxon>
        <taxon>Pierinae</taxon>
        <taxon>Pieris</taxon>
    </lineage>
</organism>
<evidence type="ECO:0000313" key="2">
    <source>
        <dbReference type="EMBL" id="CAH3993094.1"/>
    </source>
</evidence>
<gene>
    <name evidence="2" type="ORF">PIBRA_LOCUS2244</name>
</gene>
<feature type="domain" description="Chitin-binding type-2" evidence="1">
    <location>
        <begin position="196"/>
        <end position="254"/>
    </location>
</feature>
<name>A0A9P0X589_PIEBR</name>
<dbReference type="PROSITE" id="PS50940">
    <property type="entry name" value="CHIT_BIND_II"/>
    <property type="match status" value="3"/>
</dbReference>
<accession>A0A9P0X589</accession>
<dbReference type="GO" id="GO:0005576">
    <property type="term" value="C:extracellular region"/>
    <property type="evidence" value="ECO:0007669"/>
    <property type="project" value="InterPro"/>
</dbReference>
<dbReference type="AlphaFoldDB" id="A0A9P0X589"/>
<proteinExistence type="predicted"/>
<dbReference type="SMART" id="SM00494">
    <property type="entry name" value="ChtBD2"/>
    <property type="match status" value="3"/>
</dbReference>
<protein>
    <recommendedName>
        <fullName evidence="1">Chitin-binding type-2 domain-containing protein</fullName>
    </recommendedName>
</protein>
<dbReference type="InterPro" id="IPR036508">
    <property type="entry name" value="Chitin-bd_dom_sf"/>
</dbReference>
<evidence type="ECO:0000259" key="1">
    <source>
        <dbReference type="PROSITE" id="PS50940"/>
    </source>
</evidence>
<dbReference type="Gene3D" id="2.170.140.10">
    <property type="entry name" value="Chitin binding domain"/>
    <property type="match status" value="2"/>
</dbReference>
<dbReference type="GO" id="GO:0008061">
    <property type="term" value="F:chitin binding"/>
    <property type="evidence" value="ECO:0007669"/>
    <property type="project" value="InterPro"/>
</dbReference>
<sequence length="254" mass="28108">MHAYFWFYEKKDKLTLEILRRNKDDYVDLGLNDQTINTSLLSIFIDLKEFEMQNQICIAVLLFCVVWHVHGAVNCTSAGRYADPNDTTCKNYSLCILTTGNTFISYDYTCPTTSLFSPISRTCTTNYVCNTTNTTTTSTCTTNGFVANPSSIDCTSYIQCVQINGTFIETVLSCPNGTFYNPNTTLCDASYTCSSAVTCSSVGRIADTTDTTCQRYFLCVLAANGTLLQYSYTCPSTSVFSPVSNLCTTTYTCP</sequence>
<keyword evidence="3" id="KW-1185">Reference proteome</keyword>